<name>A0A0B2UWB6_TOXCA</name>
<feature type="transmembrane region" description="Helical" evidence="1">
    <location>
        <begin position="56"/>
        <end position="84"/>
    </location>
</feature>
<organism evidence="2 3">
    <name type="scientific">Toxocara canis</name>
    <name type="common">Canine roundworm</name>
    <dbReference type="NCBI Taxonomy" id="6265"/>
    <lineage>
        <taxon>Eukaryota</taxon>
        <taxon>Metazoa</taxon>
        <taxon>Ecdysozoa</taxon>
        <taxon>Nematoda</taxon>
        <taxon>Chromadorea</taxon>
        <taxon>Rhabditida</taxon>
        <taxon>Spirurina</taxon>
        <taxon>Ascaridomorpha</taxon>
        <taxon>Ascaridoidea</taxon>
        <taxon>Toxocaridae</taxon>
        <taxon>Toxocara</taxon>
    </lineage>
</organism>
<keyword evidence="1" id="KW-0472">Membrane</keyword>
<evidence type="ECO:0000313" key="2">
    <source>
        <dbReference type="EMBL" id="KHN73673.1"/>
    </source>
</evidence>
<proteinExistence type="predicted"/>
<gene>
    <name evidence="2" type="ORF">Tcan_13052</name>
</gene>
<keyword evidence="1" id="KW-0812">Transmembrane</keyword>
<dbReference type="Gene3D" id="1.20.1070.10">
    <property type="entry name" value="Rhodopsin 7-helix transmembrane proteins"/>
    <property type="match status" value="1"/>
</dbReference>
<evidence type="ECO:0000256" key="1">
    <source>
        <dbReference type="SAM" id="Phobius"/>
    </source>
</evidence>
<comment type="caution">
    <text evidence="2">The sequence shown here is derived from an EMBL/GenBank/DDBJ whole genome shotgun (WGS) entry which is preliminary data.</text>
</comment>
<feature type="transmembrane region" description="Helical" evidence="1">
    <location>
        <begin position="271"/>
        <end position="290"/>
    </location>
</feature>
<feature type="transmembrane region" description="Helical" evidence="1">
    <location>
        <begin position="195"/>
        <end position="215"/>
    </location>
</feature>
<keyword evidence="3" id="KW-1185">Reference proteome</keyword>
<dbReference type="SUPFAM" id="SSF81321">
    <property type="entry name" value="Family A G protein-coupled receptor-like"/>
    <property type="match status" value="1"/>
</dbReference>
<evidence type="ECO:0008006" key="4">
    <source>
        <dbReference type="Google" id="ProtNLM"/>
    </source>
</evidence>
<dbReference type="OMA" id="IRCRREF"/>
<dbReference type="EMBL" id="JPKZ01003092">
    <property type="protein sequence ID" value="KHN73673.1"/>
    <property type="molecule type" value="Genomic_DNA"/>
</dbReference>
<dbReference type="OrthoDB" id="5820857at2759"/>
<sequence>MKDLLDVSGRPQSYARSPSAFMAYAFIVESFLIIVFNGFVFGFIMLAPDRRTQRHYCILAGSVVFEFIFACTYFTYGLQLVYVIRNYGAHIPLVSRWECLNKVHSLLLLFITPEAGILSLSIAIDRLLSVFAPVRYILLPPYYPLLLFLCSFLSTAVGFVFTYIANYGTRNLLEVSAECSLAEVVTPNMFKALRYIRIVTSLIGAILYIPVGYRLRQIIKRANRHVALSNIESTKLRQMTLSIGLITLSQLVFFALPDAILLFSSNRYREIVFFLNLNKSVVNLLIIVFTQQELREFLFRKFWKKDQCTIVRFIK</sequence>
<dbReference type="AlphaFoldDB" id="A0A0B2UWB6"/>
<protein>
    <recommendedName>
        <fullName evidence="4">G_PROTEIN_RECEP_F1_2 domain-containing protein</fullName>
    </recommendedName>
</protein>
<feature type="transmembrane region" description="Helical" evidence="1">
    <location>
        <begin position="236"/>
        <end position="256"/>
    </location>
</feature>
<evidence type="ECO:0000313" key="3">
    <source>
        <dbReference type="Proteomes" id="UP000031036"/>
    </source>
</evidence>
<dbReference type="Proteomes" id="UP000031036">
    <property type="component" value="Unassembled WGS sequence"/>
</dbReference>
<dbReference type="InterPro" id="IPR047130">
    <property type="entry name" value="7TM_GPCR_Srsx_nematod"/>
</dbReference>
<feature type="transmembrane region" description="Helical" evidence="1">
    <location>
        <begin position="20"/>
        <end position="44"/>
    </location>
</feature>
<keyword evidence="1" id="KW-1133">Transmembrane helix</keyword>
<feature type="transmembrane region" description="Helical" evidence="1">
    <location>
        <begin position="104"/>
        <end position="124"/>
    </location>
</feature>
<feature type="transmembrane region" description="Helical" evidence="1">
    <location>
        <begin position="145"/>
        <end position="165"/>
    </location>
</feature>
<dbReference type="PANTHER" id="PTHR23360">
    <property type="entry name" value="G-PROTEIN COUPLED RECEPTORS FAMILY 1 PROFILE DOMAIN-CONTAINING PROTEIN-RELATED"/>
    <property type="match status" value="1"/>
</dbReference>
<accession>A0A0B2UWB6</accession>
<reference evidence="2 3" key="1">
    <citation type="submission" date="2014-11" db="EMBL/GenBank/DDBJ databases">
        <title>Genetic blueprint of the zoonotic pathogen Toxocara canis.</title>
        <authorList>
            <person name="Zhu X.-Q."/>
            <person name="Korhonen P.K."/>
            <person name="Cai H."/>
            <person name="Young N.D."/>
            <person name="Nejsum P."/>
            <person name="von Samson-Himmelstjerna G."/>
            <person name="Boag P.R."/>
            <person name="Tan P."/>
            <person name="Li Q."/>
            <person name="Min J."/>
            <person name="Yang Y."/>
            <person name="Wang X."/>
            <person name="Fang X."/>
            <person name="Hall R.S."/>
            <person name="Hofmann A."/>
            <person name="Sternberg P.W."/>
            <person name="Jex A.R."/>
            <person name="Gasser R.B."/>
        </authorList>
    </citation>
    <scope>NUCLEOTIDE SEQUENCE [LARGE SCALE GENOMIC DNA]</scope>
    <source>
        <strain evidence="2">PN_DK_2014</strain>
    </source>
</reference>
<dbReference type="PANTHER" id="PTHR23360:SF26">
    <property type="entry name" value="G-PROTEIN COUPLED RECEPTORS FAMILY 1 PROFILE DOMAIN-CONTAINING PROTEIN"/>
    <property type="match status" value="1"/>
</dbReference>